<evidence type="ECO:0000256" key="2">
    <source>
        <dbReference type="ARBA" id="ARBA00023002"/>
    </source>
</evidence>
<reference evidence="5" key="1">
    <citation type="journal article" date="2020" name="mSystems">
        <title>Genome- and Community-Level Interaction Insights into Carbon Utilization and Element Cycling Functions of Hydrothermarchaeota in Hydrothermal Sediment.</title>
        <authorList>
            <person name="Zhou Z."/>
            <person name="Liu Y."/>
            <person name="Xu W."/>
            <person name="Pan J."/>
            <person name="Luo Z.H."/>
            <person name="Li M."/>
        </authorList>
    </citation>
    <scope>NUCLEOTIDE SEQUENCE [LARGE SCALE GENOMIC DNA]</scope>
    <source>
        <strain evidence="5">SpSt-210</strain>
    </source>
</reference>
<gene>
    <name evidence="5" type="ORF">ENP34_10835</name>
</gene>
<dbReference type="NCBIfam" id="TIGR03971">
    <property type="entry name" value="SDR_subfam_1"/>
    <property type="match status" value="1"/>
</dbReference>
<keyword evidence="2" id="KW-0560">Oxidoreductase</keyword>
<dbReference type="Pfam" id="PF00106">
    <property type="entry name" value="adh_short"/>
    <property type="match status" value="1"/>
</dbReference>
<dbReference type="InterPro" id="IPR023985">
    <property type="entry name" value="SDR_subfam_1"/>
</dbReference>
<evidence type="ECO:0000256" key="3">
    <source>
        <dbReference type="ARBA" id="ARBA00023027"/>
    </source>
</evidence>
<dbReference type="PRINTS" id="PR00081">
    <property type="entry name" value="GDHRDH"/>
</dbReference>
<dbReference type="PANTHER" id="PTHR24321">
    <property type="entry name" value="DEHYDROGENASES, SHORT CHAIN"/>
    <property type="match status" value="1"/>
</dbReference>
<keyword evidence="3" id="KW-0520">NAD</keyword>
<dbReference type="PROSITE" id="PS00061">
    <property type="entry name" value="ADH_SHORT"/>
    <property type="match status" value="1"/>
</dbReference>
<dbReference type="InterPro" id="IPR020904">
    <property type="entry name" value="Sc_DH/Rdtase_CS"/>
</dbReference>
<dbReference type="InterPro" id="IPR036291">
    <property type="entry name" value="NAD(P)-bd_dom_sf"/>
</dbReference>
<comment type="caution">
    <text evidence="5">The sequence shown here is derived from an EMBL/GenBank/DDBJ whole genome shotgun (WGS) entry which is preliminary data.</text>
</comment>
<dbReference type="FunFam" id="3.40.50.720:FF:000084">
    <property type="entry name" value="Short-chain dehydrogenase reductase"/>
    <property type="match status" value="1"/>
</dbReference>
<dbReference type="InterPro" id="IPR002347">
    <property type="entry name" value="SDR_fam"/>
</dbReference>
<accession>A0A831X1U8</accession>
<dbReference type="PANTHER" id="PTHR24321:SF8">
    <property type="entry name" value="ESTRADIOL 17-BETA-DEHYDROGENASE 8-RELATED"/>
    <property type="match status" value="1"/>
</dbReference>
<evidence type="ECO:0000256" key="1">
    <source>
        <dbReference type="ARBA" id="ARBA00006484"/>
    </source>
</evidence>
<protein>
    <submittedName>
        <fullName evidence="5">NAD(P)-dependent oxidoreductase</fullName>
    </submittedName>
</protein>
<dbReference type="CDD" id="cd05233">
    <property type="entry name" value="SDR_c"/>
    <property type="match status" value="1"/>
</dbReference>
<comment type="similarity">
    <text evidence="1 4">Belongs to the short-chain dehydrogenases/reductases (SDR) family.</text>
</comment>
<dbReference type="PRINTS" id="PR00080">
    <property type="entry name" value="SDRFAMILY"/>
</dbReference>
<dbReference type="AlphaFoldDB" id="A0A831X1U8"/>
<dbReference type="Gene3D" id="3.40.50.720">
    <property type="entry name" value="NAD(P)-binding Rossmann-like Domain"/>
    <property type="match status" value="1"/>
</dbReference>
<proteinExistence type="inferred from homology"/>
<organism evidence="5">
    <name type="scientific">Thermorudis peleae</name>
    <dbReference type="NCBI Taxonomy" id="1382356"/>
    <lineage>
        <taxon>Bacteria</taxon>
        <taxon>Pseudomonadati</taxon>
        <taxon>Thermomicrobiota</taxon>
        <taxon>Thermomicrobia</taxon>
        <taxon>Thermomicrobia incertae sedis</taxon>
        <taxon>Thermorudis</taxon>
    </lineage>
</organism>
<dbReference type="SUPFAM" id="SSF51735">
    <property type="entry name" value="NAD(P)-binding Rossmann-fold domains"/>
    <property type="match status" value="1"/>
</dbReference>
<evidence type="ECO:0000313" key="5">
    <source>
        <dbReference type="EMBL" id="HEG91916.1"/>
    </source>
</evidence>
<evidence type="ECO:0000256" key="4">
    <source>
        <dbReference type="RuleBase" id="RU000363"/>
    </source>
</evidence>
<dbReference type="EMBL" id="DSIY01000252">
    <property type="protein sequence ID" value="HEG91916.1"/>
    <property type="molecule type" value="Genomic_DNA"/>
</dbReference>
<dbReference type="GO" id="GO:0016491">
    <property type="term" value="F:oxidoreductase activity"/>
    <property type="evidence" value="ECO:0007669"/>
    <property type="project" value="UniProtKB-KW"/>
</dbReference>
<name>A0A831X1U8_9BACT</name>
<dbReference type="NCBIfam" id="NF009467">
    <property type="entry name" value="PRK12826.1-3"/>
    <property type="match status" value="1"/>
</dbReference>
<sequence>MGRLDGKVAVITGGARGQGRSHAVTLAREGADIVVCDICAPLKYPHYPPATEEDLNETVRLVEDLDRQCIAAKADVRDLRQMEAVAERAMSEFGRIDILLANAGIHSVARNSWEMPEDQWQEMIDVNLTGVWKTCRAVIPHMIHGGRGGAIVITSSINGLKGSPSWSHYVAAKHGVVGLMRSLAIELAPHNIRVNTIHPTGVNTPMASGAPEVLQQVDSWWPNYVSSYLSNLLDVPWVEPVDISNAILWLVSDEARYVTGTTLVVDAGLMVK</sequence>